<sequence>MNKGTSRTKILSLREIAWWWLGDPLFDHLLESEGSVWADLPAIQRGFVWNANKIERLWDSIATGFPIGSLMLQLQEEKNDKYQSSTDRKVGADDNLGSRQKKKKGEQQYFLLDGQQRATAIALGFKDVWTNPSTENQETGKKGWRALWVDIGQTLNDDRRFLFRLTSTAHPWGYRDDAAASEGPSRLSATAMREAHRAFKACLGNDRLKPHQVPAHIAFPWDAKAPVPVAFILQVLLDSPGASVVEVRNAVWEKVKSLRAVTCINNLSEEARRKFESVIMLLQESGEVDDVFAALVNGLRDGLATLELPAPVLHIQSTYCPEQRSAVREDIKDENDSAYNLFARINTAGTTLTREEINYSLLKSIWNGASDTIDKVLADHQITYPARLASLLTRLVLTEHPEKDKEPSVRNALSIAQFRKVIADNDSEDKKGNESNPTAQTENKFTEEVKELINSGIVAHLWRLLAEEASEWTLPPIIAADITRHNEELVLIVLLWLRKLKCAGLEEPAGKSWRRTLGFITAIHWFANDASVCASILGKLLLNTDADELKDFFDKKRFCELLDTENGKTAPMARLPSPDQFRVLLNSTEREPTYHKLWHLYFEKQEMNKQIEAFKSHNPDTAPKILEKMVSDRRLLMYAQRKFISTAFSWFDPTRVERVTDHNVPWDFDHIVPNSWFWGINREHTEKPNTMKIWKEANGNFRLWPAEANRSKGDSELLEDKLTDYELNGFEDIRNASAIPKNSVFCEIRGHDRAAFYKDSHKNFEIFRRTAIDRTIYIYQEWYEQLLIGELNGGIPGISDSE</sequence>
<dbReference type="PANTHER" id="PTHR37292">
    <property type="entry name" value="VNG6097C"/>
    <property type="match status" value="1"/>
</dbReference>
<comment type="caution">
    <text evidence="3">The sequence shown here is derived from an EMBL/GenBank/DDBJ whole genome shotgun (WGS) entry which is preliminary data.</text>
</comment>
<protein>
    <submittedName>
        <fullName evidence="3">DUF262 domain-containing protein</fullName>
    </submittedName>
</protein>
<dbReference type="PANTHER" id="PTHR37292:SF2">
    <property type="entry name" value="DUF262 DOMAIN-CONTAINING PROTEIN"/>
    <property type="match status" value="1"/>
</dbReference>
<dbReference type="InterPro" id="IPR004919">
    <property type="entry name" value="GmrSD_N"/>
</dbReference>
<dbReference type="RefSeq" id="WP_215871748.1">
    <property type="nucleotide sequence ID" value="NZ_JAAXYO010000195.1"/>
</dbReference>
<organism evidence="3 4">
    <name type="scientific">Igneacidithiobacillus copahuensis</name>
    <dbReference type="NCBI Taxonomy" id="2724909"/>
    <lineage>
        <taxon>Bacteria</taxon>
        <taxon>Pseudomonadati</taxon>
        <taxon>Pseudomonadota</taxon>
        <taxon>Acidithiobacillia</taxon>
        <taxon>Acidithiobacillales</taxon>
        <taxon>Acidithiobacillaceae</taxon>
        <taxon>Igneacidithiobacillus</taxon>
    </lineage>
</organism>
<proteinExistence type="predicted"/>
<dbReference type="AlphaFoldDB" id="A0AAE3CKZ3"/>
<feature type="region of interest" description="Disordered" evidence="1">
    <location>
        <begin position="82"/>
        <end position="102"/>
    </location>
</feature>
<name>A0AAE3CKZ3_9PROT</name>
<feature type="domain" description="GmrSD restriction endonucleases N-terminal" evidence="2">
    <location>
        <begin position="38"/>
        <end position="357"/>
    </location>
</feature>
<keyword evidence="4" id="KW-1185">Reference proteome</keyword>
<evidence type="ECO:0000259" key="2">
    <source>
        <dbReference type="Pfam" id="PF03235"/>
    </source>
</evidence>
<gene>
    <name evidence="3" type="ORF">HFQ13_13955</name>
</gene>
<dbReference type="Proteomes" id="UP001197378">
    <property type="component" value="Unassembled WGS sequence"/>
</dbReference>
<feature type="compositionally biased region" description="Basic and acidic residues" evidence="1">
    <location>
        <begin position="82"/>
        <end position="92"/>
    </location>
</feature>
<accession>A0AAE3CKZ3</accession>
<evidence type="ECO:0000313" key="3">
    <source>
        <dbReference type="EMBL" id="MBU2789289.1"/>
    </source>
</evidence>
<evidence type="ECO:0000256" key="1">
    <source>
        <dbReference type="SAM" id="MobiDB-lite"/>
    </source>
</evidence>
<dbReference type="Pfam" id="PF03235">
    <property type="entry name" value="GmrSD_N"/>
    <property type="match status" value="1"/>
</dbReference>
<dbReference type="EMBL" id="JAAXYO010000195">
    <property type="protein sequence ID" value="MBU2789289.1"/>
    <property type="molecule type" value="Genomic_DNA"/>
</dbReference>
<reference evidence="3" key="1">
    <citation type="journal article" date="2021" name="ISME J.">
        <title>Genomic evolution of the class Acidithiobacillia: deep-branching Proteobacteria living in extreme acidic conditions.</title>
        <authorList>
            <person name="Moya-Beltran A."/>
            <person name="Beard S."/>
            <person name="Rojas-Villalobos C."/>
            <person name="Issotta F."/>
            <person name="Gallardo Y."/>
            <person name="Ulloa R."/>
            <person name="Giaveno A."/>
            <person name="Degli Esposti M."/>
            <person name="Johnson D.B."/>
            <person name="Quatrini R."/>
        </authorList>
    </citation>
    <scope>NUCLEOTIDE SEQUENCE</scope>
    <source>
        <strain evidence="3">VAN18-1</strain>
    </source>
</reference>
<evidence type="ECO:0000313" key="4">
    <source>
        <dbReference type="Proteomes" id="UP001197378"/>
    </source>
</evidence>